<dbReference type="EMBL" id="BJYF01000036">
    <property type="protein sequence ID" value="GEN61402.1"/>
    <property type="molecule type" value="Genomic_DNA"/>
</dbReference>
<dbReference type="AlphaFoldDB" id="A0A511XEK6"/>
<dbReference type="GO" id="GO:0071949">
    <property type="term" value="F:FAD binding"/>
    <property type="evidence" value="ECO:0007669"/>
    <property type="project" value="InterPro"/>
</dbReference>
<dbReference type="Pfam" id="PF01494">
    <property type="entry name" value="FAD_binding_3"/>
    <property type="match status" value="2"/>
</dbReference>
<sequence length="380" mass="40362">MSEVTIVGAGLGGLVLARILHLHGVSATVFEAEASADARVQGGQLDIHEHDGQFALAAAGLMEEFRAIVHHGAEATRVLRQDGVVLFEAHDNGGGSRPEVLRGDLRRILLESLPAGTIRWGKKLENVTPLGDGQHKLTFADASTCVSRLLVGADGAWSRVRPVLSEAQPVYTGVSFVETWLENVDAQHSLAARIVGSGSLMVPAPRQGIFVHREPNGVLHAYVALKRSLDWLARIDFDDSSAVRARLASEFAGWPAGCLSLILDGTAAPVLRKLYGLPINHHWARSSGVTLLGDAAHLAPPAGEGANLALLDGAELANAIILHVNDPDEAIAEYEQAMFPRSQKAAAGAYEMLSMMLGDEAPDVLASFLLSNGRNKGCNE</sequence>
<dbReference type="PANTHER" id="PTHR46972:SF1">
    <property type="entry name" value="FAD DEPENDENT OXIDOREDUCTASE DOMAIN-CONTAINING PROTEIN"/>
    <property type="match status" value="1"/>
</dbReference>
<feature type="binding site" evidence="5">
    <location>
        <position position="294"/>
    </location>
    <ligand>
        <name>FAD</name>
        <dbReference type="ChEBI" id="CHEBI:57692"/>
    </ligand>
</feature>
<evidence type="ECO:0000256" key="2">
    <source>
        <dbReference type="ARBA" id="ARBA00022827"/>
    </source>
</evidence>
<evidence type="ECO:0000256" key="4">
    <source>
        <dbReference type="ARBA" id="ARBA00023033"/>
    </source>
</evidence>
<dbReference type="GO" id="GO:0005737">
    <property type="term" value="C:cytoplasm"/>
    <property type="evidence" value="ECO:0007669"/>
    <property type="project" value="UniProtKB-SubCell"/>
</dbReference>
<comment type="subunit">
    <text evidence="5">Monomer.</text>
</comment>
<keyword evidence="1 5" id="KW-0285">Flavoprotein</keyword>
<dbReference type="STRING" id="1120919.GCA_000429165_03467"/>
<accession>A0A511XEK6</accession>
<comment type="domain">
    <text evidence="5">Consists of an N-terminal FAD-binding domain with a Rossman fold and a C-terminal substrate-binding domain.</text>
</comment>
<comment type="caution">
    <text evidence="7">The sequence shown here is derived from an EMBL/GenBank/DDBJ whole genome shotgun (WGS) entry which is preliminary data.</text>
</comment>
<evidence type="ECO:0000313" key="7">
    <source>
        <dbReference type="EMBL" id="GEN61402.1"/>
    </source>
</evidence>
<dbReference type="PANTHER" id="PTHR46972">
    <property type="entry name" value="MONOOXYGENASE ASQM-RELATED"/>
    <property type="match status" value="1"/>
</dbReference>
<evidence type="ECO:0000259" key="6">
    <source>
        <dbReference type="Pfam" id="PF01494"/>
    </source>
</evidence>
<dbReference type="PRINTS" id="PR00420">
    <property type="entry name" value="RNGMNOXGNASE"/>
</dbReference>
<keyword evidence="3 5" id="KW-0560">Oxidoreductase</keyword>
<dbReference type="HAMAP" id="MF_00845">
    <property type="entry name" value="TetX_monooxygenase"/>
    <property type="match status" value="1"/>
</dbReference>
<dbReference type="EC" id="1.14.13.-" evidence="5"/>
<keyword evidence="5" id="KW-0963">Cytoplasm</keyword>
<keyword evidence="4 5" id="KW-0503">Monooxygenase</keyword>
<gene>
    <name evidence="7" type="ORF">ANI02nite_32860</name>
</gene>
<keyword evidence="8" id="KW-1185">Reference proteome</keyword>
<name>A0A511XEK6_9PROT</name>
<feature type="binding site" evidence="5">
    <location>
        <position position="46"/>
    </location>
    <ligand>
        <name>FAD</name>
        <dbReference type="ChEBI" id="CHEBI:57692"/>
    </ligand>
</feature>
<dbReference type="SUPFAM" id="SSF51905">
    <property type="entry name" value="FAD/NAD(P)-binding domain"/>
    <property type="match status" value="1"/>
</dbReference>
<dbReference type="Proteomes" id="UP000321635">
    <property type="component" value="Unassembled WGS sequence"/>
</dbReference>
<protein>
    <recommendedName>
        <fullName evidence="5">Flavin-dependent monooxygenase</fullName>
    </recommendedName>
    <alternativeName>
        <fullName evidence="5">TetX monooxygenase</fullName>
        <shortName evidence="5">TetX</shortName>
        <ecNumber evidence="5">1.14.13.-</ecNumber>
    </alternativeName>
</protein>
<evidence type="ECO:0000256" key="5">
    <source>
        <dbReference type="HAMAP-Rule" id="MF_00845"/>
    </source>
</evidence>
<evidence type="ECO:0000256" key="1">
    <source>
        <dbReference type="ARBA" id="ARBA00022630"/>
    </source>
</evidence>
<evidence type="ECO:0000256" key="3">
    <source>
        <dbReference type="ARBA" id="ARBA00023002"/>
    </source>
</evidence>
<dbReference type="GO" id="GO:0046677">
    <property type="term" value="P:response to antibiotic"/>
    <property type="evidence" value="ECO:0007669"/>
    <property type="project" value="InterPro"/>
</dbReference>
<feature type="domain" description="FAD-binding" evidence="6">
    <location>
        <begin position="285"/>
        <end position="346"/>
    </location>
</feature>
<keyword evidence="5" id="KW-0521">NADP</keyword>
<dbReference type="RefSeq" id="WP_026398920.1">
    <property type="nucleotide sequence ID" value="NZ_AUBI01000022.1"/>
</dbReference>
<dbReference type="InterPro" id="IPR043683">
    <property type="entry name" value="TetX_monooxygenase"/>
</dbReference>
<evidence type="ECO:0000313" key="8">
    <source>
        <dbReference type="Proteomes" id="UP000321635"/>
    </source>
</evidence>
<proteinExistence type="inferred from homology"/>
<keyword evidence="2 5" id="KW-0274">FAD</keyword>
<dbReference type="GO" id="GO:0004497">
    <property type="term" value="F:monooxygenase activity"/>
    <property type="evidence" value="ECO:0007669"/>
    <property type="project" value="UniProtKB-UniRule"/>
</dbReference>
<dbReference type="OrthoDB" id="4230779at2"/>
<reference evidence="7 8" key="1">
    <citation type="submission" date="2019-07" db="EMBL/GenBank/DDBJ databases">
        <title>Whole genome shotgun sequence of Acetobacter nitrogenifigens NBRC 105050.</title>
        <authorList>
            <person name="Hosoyama A."/>
            <person name="Uohara A."/>
            <person name="Ohji S."/>
            <person name="Ichikawa N."/>
        </authorList>
    </citation>
    <scope>NUCLEOTIDE SEQUENCE [LARGE SCALE GENOMIC DNA]</scope>
    <source>
        <strain evidence="7 8">NBRC 105050</strain>
    </source>
</reference>
<feature type="binding site" evidence="5">
    <location>
        <position position="39"/>
    </location>
    <ligand>
        <name>NADPH</name>
        <dbReference type="ChEBI" id="CHEBI:57783"/>
    </ligand>
</feature>
<feature type="binding site" evidence="5">
    <location>
        <position position="102"/>
    </location>
    <ligand>
        <name>FAD</name>
        <dbReference type="ChEBI" id="CHEBI:57692"/>
    </ligand>
</feature>
<dbReference type="InterPro" id="IPR036188">
    <property type="entry name" value="FAD/NAD-bd_sf"/>
</dbReference>
<organism evidence="7 8">
    <name type="scientific">Acetobacter nitrogenifigens DSM 23921 = NBRC 105050</name>
    <dbReference type="NCBI Taxonomy" id="1120919"/>
    <lineage>
        <taxon>Bacteria</taxon>
        <taxon>Pseudomonadati</taxon>
        <taxon>Pseudomonadota</taxon>
        <taxon>Alphaproteobacteria</taxon>
        <taxon>Acetobacterales</taxon>
        <taxon>Acetobacteraceae</taxon>
        <taxon>Acetobacter</taxon>
    </lineage>
</organism>
<feature type="domain" description="FAD-binding" evidence="6">
    <location>
        <begin position="2"/>
        <end position="172"/>
    </location>
</feature>
<keyword evidence="5" id="KW-0547">Nucleotide-binding</keyword>
<comment type="catalytic activity">
    <reaction evidence="5">
        <text>a tetracycline + NADPH + O2 + H(+) = an 11a-hydroxytetracycline + NADP(+) + H2O</text>
        <dbReference type="Rhea" id="RHEA:61444"/>
        <dbReference type="ChEBI" id="CHEBI:15377"/>
        <dbReference type="ChEBI" id="CHEBI:15378"/>
        <dbReference type="ChEBI" id="CHEBI:15379"/>
        <dbReference type="ChEBI" id="CHEBI:57783"/>
        <dbReference type="ChEBI" id="CHEBI:58349"/>
        <dbReference type="ChEBI" id="CHEBI:144644"/>
        <dbReference type="ChEBI" id="CHEBI:144645"/>
    </reaction>
</comment>
<dbReference type="Gene3D" id="3.50.50.60">
    <property type="entry name" value="FAD/NAD(P)-binding domain"/>
    <property type="match status" value="1"/>
</dbReference>
<comment type="subcellular location">
    <subcellularLocation>
        <location evidence="5">Cytoplasm</location>
    </subcellularLocation>
</comment>
<dbReference type="InterPro" id="IPR002938">
    <property type="entry name" value="FAD-bd"/>
</dbReference>
<comment type="similarity">
    <text evidence="5">Belongs to the aromatic-ring hydroxylase family. TetX subfamily.</text>
</comment>
<comment type="cofactor">
    <cofactor evidence="5">
        <name>FAD</name>
        <dbReference type="ChEBI" id="CHEBI:57692"/>
    </cofactor>
</comment>
<comment type="function">
    <text evidence="5">An FAD-requiring monooxygenase active on some tetracycline antibiotic derivatives, which leads to their inactivation. Hydroxylates carbon 11a of tetracycline and some analogs.</text>
</comment>